<dbReference type="Gene3D" id="3.40.710.10">
    <property type="entry name" value="DD-peptidase/beta-lactamase superfamily"/>
    <property type="match status" value="1"/>
</dbReference>
<sequence>MMIRTLFGSLAILAASGAAWPQQPPAPEWPACGTVETLPREHWPAPDPRGWDTGRLERARGYFETLDSAAFMVVHRGEPVIAWGDIDVRYTVQSMRKPLVGAIIGQLVAEGALDLDATLAGMGIDDSDPALTEEERQATLRDLLLSRSGIMHDANYEVGGWRDLRIGVRERQPAGSFRGNWVYNNWDFNALGTIAEQGGRDTLGALFRDRVAGPLGMEDFRVFDVTYSERGSRAQQFFGYGSDHPAYMFEMSTRDLARFATLYLNCGRWDGREVVPEAWVRESIAGVDTYIGLSQNAYTGFDRYGYLWWVEDGGERPRFPQLEAAQPFYGASGNRGHFMLVFPHLDLVIVHQPPTLGGIGFEAQADRFRNGTPGVEDEDFERLVGMVLMAHPEAGGR</sequence>
<feature type="domain" description="Beta-lactamase-related" evidence="2">
    <location>
        <begin position="67"/>
        <end position="350"/>
    </location>
</feature>
<dbReference type="InterPro" id="IPR050789">
    <property type="entry name" value="Diverse_Enzym_Activities"/>
</dbReference>
<dbReference type="Proteomes" id="UP000308054">
    <property type="component" value="Unassembled WGS sequence"/>
</dbReference>
<accession>A0A4S2H586</accession>
<comment type="caution">
    <text evidence="3">The sequence shown here is derived from an EMBL/GenBank/DDBJ whole genome shotgun (WGS) entry which is preliminary data.</text>
</comment>
<dbReference type="PANTHER" id="PTHR43283:SF7">
    <property type="entry name" value="BETA-LACTAMASE-RELATED DOMAIN-CONTAINING PROTEIN"/>
    <property type="match status" value="1"/>
</dbReference>
<gene>
    <name evidence="3" type="ORF">E5163_04965</name>
</gene>
<feature type="signal peptide" evidence="1">
    <location>
        <begin position="1"/>
        <end position="21"/>
    </location>
</feature>
<dbReference type="InterPro" id="IPR001466">
    <property type="entry name" value="Beta-lactam-related"/>
</dbReference>
<evidence type="ECO:0000256" key="1">
    <source>
        <dbReference type="SAM" id="SignalP"/>
    </source>
</evidence>
<dbReference type="GO" id="GO:0016787">
    <property type="term" value="F:hydrolase activity"/>
    <property type="evidence" value="ECO:0007669"/>
    <property type="project" value="UniProtKB-KW"/>
</dbReference>
<dbReference type="SUPFAM" id="SSF56601">
    <property type="entry name" value="beta-lactamase/transpeptidase-like"/>
    <property type="match status" value="1"/>
</dbReference>
<dbReference type="PANTHER" id="PTHR43283">
    <property type="entry name" value="BETA-LACTAMASE-RELATED"/>
    <property type="match status" value="1"/>
</dbReference>
<proteinExistence type="predicted"/>
<keyword evidence="1" id="KW-0732">Signal</keyword>
<dbReference type="InterPro" id="IPR012338">
    <property type="entry name" value="Beta-lactam/transpept-like"/>
</dbReference>
<dbReference type="EMBL" id="SRXW01000001">
    <property type="protein sequence ID" value="TGY90472.1"/>
    <property type="molecule type" value="Genomic_DNA"/>
</dbReference>
<evidence type="ECO:0000259" key="2">
    <source>
        <dbReference type="Pfam" id="PF00144"/>
    </source>
</evidence>
<feature type="chain" id="PRO_5020782287" evidence="1">
    <location>
        <begin position="22"/>
        <end position="397"/>
    </location>
</feature>
<dbReference type="AlphaFoldDB" id="A0A4S2H586"/>
<protein>
    <submittedName>
        <fullName evidence="3">Class C beta-lactamase-related serine hydrolase</fullName>
    </submittedName>
</protein>
<keyword evidence="3" id="KW-0378">Hydrolase</keyword>
<evidence type="ECO:0000313" key="3">
    <source>
        <dbReference type="EMBL" id="TGY90472.1"/>
    </source>
</evidence>
<evidence type="ECO:0000313" key="4">
    <source>
        <dbReference type="Proteomes" id="UP000308054"/>
    </source>
</evidence>
<keyword evidence="4" id="KW-1185">Reference proteome</keyword>
<name>A0A4S2H586_9PROT</name>
<dbReference type="Pfam" id="PF00144">
    <property type="entry name" value="Beta-lactamase"/>
    <property type="match status" value="1"/>
</dbReference>
<organism evidence="3 4">
    <name type="scientific">Marinicauda algicola</name>
    <dbReference type="NCBI Taxonomy" id="2029849"/>
    <lineage>
        <taxon>Bacteria</taxon>
        <taxon>Pseudomonadati</taxon>
        <taxon>Pseudomonadota</taxon>
        <taxon>Alphaproteobacteria</taxon>
        <taxon>Maricaulales</taxon>
        <taxon>Maricaulaceae</taxon>
        <taxon>Marinicauda</taxon>
    </lineage>
</organism>
<reference evidence="3 4" key="1">
    <citation type="journal article" date="2017" name="Int. J. Syst. Evol. Microbiol.">
        <title>Marinicauda algicola sp. nov., isolated from a marine red alga Rhodosorus marinus.</title>
        <authorList>
            <person name="Jeong S.E."/>
            <person name="Jeon S.H."/>
            <person name="Chun B.H."/>
            <person name="Kim D.W."/>
            <person name="Jeon C.O."/>
        </authorList>
    </citation>
    <scope>NUCLEOTIDE SEQUENCE [LARGE SCALE GENOMIC DNA]</scope>
    <source>
        <strain evidence="3 4">JCM 31718</strain>
    </source>
</reference>